<proteinExistence type="inferred from homology"/>
<name>A0A6J1BGU9_9ROSI</name>
<dbReference type="RefSeq" id="XP_021298737.1">
    <property type="nucleotide sequence ID" value="XM_021443062.1"/>
</dbReference>
<gene>
    <name evidence="7" type="primary">LOC110427511</name>
</gene>
<dbReference type="Pfam" id="PF13193">
    <property type="entry name" value="AMP-binding_C"/>
    <property type="match status" value="1"/>
</dbReference>
<sequence>MGDSALIFLKIMVFLYPGSESGSFMEVVKAACRQGSSAADSIAIRADQNSYTYRQLVASAFNISRLLSSSNVKINDGVISGHGNLGGARIGIVAKPSAEFVAGMLGTWFSGGVAVPLALSYPEAELLHVMNDSDITFVLSTEEYRETMQSVAARSAAQFSLIPPVPNISSSPNVTDQIQIGEIEAEGSLIGENPALVVYTSGTTGKPKGVVHTHKSITAQVQMLTEAWEYTSTDQFLHCLPLHHVHGLFNALLAPLYAGSTVEFMPKFSVRGIWQRWRESYTINGIKADDAITVFTGVPTMYTRLIQGYQAMDPEQRAVSASAARQLRLMMCGSSALPQPVMQEWETITGHRLLERYGMTEFVMAISNPLRGSRKAGTVGKPFPGVQVRIAEDKSGGDMMGVGELCVKSPSLFKEYWKLPQVTKESFSDDGFFKTGDAGRVDEDGYYIILGRTSADIMKVGGYKLSALEIESVLLEHPDIAECCVLGLPDKDYGEAVSAIVVLESETKGKQEDSNSALSLEELCSWAKDKLAPYKLPTRLMLWDSLPRNAMGKVNKKELKRQLGGEK</sequence>
<dbReference type="GeneID" id="110427511"/>
<evidence type="ECO:0000259" key="4">
    <source>
        <dbReference type="Pfam" id="PF00501"/>
    </source>
</evidence>
<evidence type="ECO:0000313" key="6">
    <source>
        <dbReference type="Proteomes" id="UP000504621"/>
    </source>
</evidence>
<dbReference type="Gene3D" id="3.30.300.30">
    <property type="match status" value="1"/>
</dbReference>
<organism evidence="6 7">
    <name type="scientific">Herrania umbratica</name>
    <dbReference type="NCBI Taxonomy" id="108875"/>
    <lineage>
        <taxon>Eukaryota</taxon>
        <taxon>Viridiplantae</taxon>
        <taxon>Streptophyta</taxon>
        <taxon>Embryophyta</taxon>
        <taxon>Tracheophyta</taxon>
        <taxon>Spermatophyta</taxon>
        <taxon>Magnoliopsida</taxon>
        <taxon>eudicotyledons</taxon>
        <taxon>Gunneridae</taxon>
        <taxon>Pentapetalae</taxon>
        <taxon>rosids</taxon>
        <taxon>malvids</taxon>
        <taxon>Malvales</taxon>
        <taxon>Malvaceae</taxon>
        <taxon>Byttnerioideae</taxon>
        <taxon>Herrania</taxon>
    </lineage>
</organism>
<reference evidence="7" key="1">
    <citation type="submission" date="2025-08" db="UniProtKB">
        <authorList>
            <consortium name="RefSeq"/>
        </authorList>
    </citation>
    <scope>IDENTIFICATION</scope>
    <source>
        <tissue evidence="7">Leaf</tissue>
    </source>
</reference>
<protein>
    <submittedName>
        <fullName evidence="7">Malonate--CoA ligase isoform X3</fullName>
    </submittedName>
</protein>
<dbReference type="InterPro" id="IPR045851">
    <property type="entry name" value="AMP-bd_C_sf"/>
</dbReference>
<comment type="similarity">
    <text evidence="1">Belongs to the ATP-dependent AMP-binding enzyme family.</text>
</comment>
<keyword evidence="2 7" id="KW-0436">Ligase</keyword>
<dbReference type="InterPro" id="IPR042099">
    <property type="entry name" value="ANL_N_sf"/>
</dbReference>
<dbReference type="GO" id="GO:0006631">
    <property type="term" value="P:fatty acid metabolic process"/>
    <property type="evidence" value="ECO:0007669"/>
    <property type="project" value="TreeGrafter"/>
</dbReference>
<evidence type="ECO:0000259" key="5">
    <source>
        <dbReference type="Pfam" id="PF13193"/>
    </source>
</evidence>
<dbReference type="FunFam" id="3.40.50.12780:FF:000030">
    <property type="entry name" value="Acyl-CoA synthetase family member 3"/>
    <property type="match status" value="1"/>
</dbReference>
<feature type="domain" description="AMP-dependent synthetase/ligase" evidence="4">
    <location>
        <begin position="37"/>
        <end position="417"/>
    </location>
</feature>
<dbReference type="PANTHER" id="PTHR43201:SF8">
    <property type="entry name" value="ACYL-COA SYNTHETASE FAMILY MEMBER 3"/>
    <property type="match status" value="1"/>
</dbReference>
<dbReference type="Proteomes" id="UP000504621">
    <property type="component" value="Unplaced"/>
</dbReference>
<dbReference type="CDD" id="cd05941">
    <property type="entry name" value="MCS"/>
    <property type="match status" value="1"/>
</dbReference>
<feature type="chain" id="PRO_5027089500" evidence="3">
    <location>
        <begin position="22"/>
        <end position="567"/>
    </location>
</feature>
<dbReference type="SUPFAM" id="SSF56801">
    <property type="entry name" value="Acetyl-CoA synthetase-like"/>
    <property type="match status" value="1"/>
</dbReference>
<dbReference type="InterPro" id="IPR000873">
    <property type="entry name" value="AMP-dep_synth/lig_dom"/>
</dbReference>
<evidence type="ECO:0000256" key="2">
    <source>
        <dbReference type="ARBA" id="ARBA00022598"/>
    </source>
</evidence>
<dbReference type="PANTHER" id="PTHR43201">
    <property type="entry name" value="ACYL-COA SYNTHETASE"/>
    <property type="match status" value="1"/>
</dbReference>
<dbReference type="PROSITE" id="PS00455">
    <property type="entry name" value="AMP_BINDING"/>
    <property type="match status" value="1"/>
</dbReference>
<dbReference type="InterPro" id="IPR025110">
    <property type="entry name" value="AMP-bd_C"/>
</dbReference>
<evidence type="ECO:0000256" key="3">
    <source>
        <dbReference type="SAM" id="SignalP"/>
    </source>
</evidence>
<dbReference type="InterPro" id="IPR020845">
    <property type="entry name" value="AMP-binding_CS"/>
</dbReference>
<feature type="domain" description="AMP-binding enzyme C-terminal" evidence="5">
    <location>
        <begin position="469"/>
        <end position="553"/>
    </location>
</feature>
<evidence type="ECO:0000313" key="7">
    <source>
        <dbReference type="RefSeq" id="XP_021298737.1"/>
    </source>
</evidence>
<keyword evidence="6" id="KW-1185">Reference proteome</keyword>
<keyword evidence="3" id="KW-0732">Signal</keyword>
<dbReference type="GO" id="GO:0005737">
    <property type="term" value="C:cytoplasm"/>
    <property type="evidence" value="ECO:0007669"/>
    <property type="project" value="UniProtKB-ARBA"/>
</dbReference>
<dbReference type="Gene3D" id="3.40.50.12780">
    <property type="entry name" value="N-terminal domain of ligase-like"/>
    <property type="match status" value="1"/>
</dbReference>
<feature type="signal peptide" evidence="3">
    <location>
        <begin position="1"/>
        <end position="21"/>
    </location>
</feature>
<accession>A0A6J1BGU9</accession>
<dbReference type="AlphaFoldDB" id="A0A6J1BGU9"/>
<dbReference type="GO" id="GO:0031956">
    <property type="term" value="F:medium-chain fatty acid-CoA ligase activity"/>
    <property type="evidence" value="ECO:0007669"/>
    <property type="project" value="TreeGrafter"/>
</dbReference>
<dbReference type="Pfam" id="PF00501">
    <property type="entry name" value="AMP-binding"/>
    <property type="match status" value="1"/>
</dbReference>
<evidence type="ECO:0000256" key="1">
    <source>
        <dbReference type="ARBA" id="ARBA00006432"/>
    </source>
</evidence>